<evidence type="ECO:0000259" key="10">
    <source>
        <dbReference type="Pfam" id="PF03900"/>
    </source>
</evidence>
<keyword evidence="6 8" id="KW-0627">Porphyrin biosynthesis</keyword>
<comment type="pathway">
    <text evidence="2">Porphyrin-containing compound metabolism; protoporphyrin-IX biosynthesis; coproporphyrinogen-III from 5-aminolevulinate: step 2/4.</text>
</comment>
<dbReference type="InterPro" id="IPR022417">
    <property type="entry name" value="Porphobilin_deaminase_N"/>
</dbReference>
<dbReference type="HAMAP" id="MF_00260">
    <property type="entry name" value="Porphobil_deam"/>
    <property type="match status" value="1"/>
</dbReference>
<feature type="domain" description="Porphobilinogen deaminase C-terminal" evidence="10">
    <location>
        <begin position="265"/>
        <end position="332"/>
    </location>
</feature>
<dbReference type="OrthoDB" id="9810298at2"/>
<gene>
    <name evidence="8" type="primary">hemC</name>
    <name evidence="11" type="ORF">Cflav_PD1821</name>
</gene>
<comment type="catalytic activity">
    <reaction evidence="7 8">
        <text>4 porphobilinogen + H2O = hydroxymethylbilane + 4 NH4(+)</text>
        <dbReference type="Rhea" id="RHEA:13185"/>
        <dbReference type="ChEBI" id="CHEBI:15377"/>
        <dbReference type="ChEBI" id="CHEBI:28938"/>
        <dbReference type="ChEBI" id="CHEBI:57845"/>
        <dbReference type="ChEBI" id="CHEBI:58126"/>
        <dbReference type="EC" id="2.5.1.61"/>
    </reaction>
</comment>
<evidence type="ECO:0000256" key="5">
    <source>
        <dbReference type="ARBA" id="ARBA00022679"/>
    </source>
</evidence>
<comment type="miscellaneous">
    <text evidence="8">The porphobilinogen subunits are added to the dipyrromethane group.</text>
</comment>
<dbReference type="PANTHER" id="PTHR11557:SF0">
    <property type="entry name" value="PORPHOBILINOGEN DEAMINASE"/>
    <property type="match status" value="1"/>
</dbReference>
<protein>
    <recommendedName>
        <fullName evidence="8">Porphobilinogen deaminase</fullName>
        <shortName evidence="8">PBG</shortName>
        <ecNumber evidence="8">2.5.1.61</ecNumber>
    </recommendedName>
    <alternativeName>
        <fullName evidence="8">Hydroxymethylbilane synthase</fullName>
        <shortName evidence="8">HMBS</shortName>
    </alternativeName>
    <alternativeName>
        <fullName evidence="8">Pre-uroporphyrinogen synthase</fullName>
    </alternativeName>
</protein>
<feature type="domain" description="Porphobilinogen deaminase N-terminal" evidence="9">
    <location>
        <begin position="9"/>
        <end position="252"/>
    </location>
</feature>
<dbReference type="Proteomes" id="UP000003688">
    <property type="component" value="Unassembled WGS sequence"/>
</dbReference>
<organism evidence="11 12">
    <name type="scientific">Pedosphaera parvula (strain Ellin514)</name>
    <dbReference type="NCBI Taxonomy" id="320771"/>
    <lineage>
        <taxon>Bacteria</taxon>
        <taxon>Pseudomonadati</taxon>
        <taxon>Verrucomicrobiota</taxon>
        <taxon>Pedosphaerae</taxon>
        <taxon>Pedosphaerales</taxon>
        <taxon>Pedosphaeraceae</taxon>
        <taxon>Pedosphaera</taxon>
    </lineage>
</organism>
<dbReference type="Gene3D" id="3.30.160.40">
    <property type="entry name" value="Porphobilinogen deaminase, C-terminal domain"/>
    <property type="match status" value="1"/>
</dbReference>
<dbReference type="InterPro" id="IPR022418">
    <property type="entry name" value="Porphobilinogen_deaminase_C"/>
</dbReference>
<comment type="caution">
    <text evidence="11">The sequence shown here is derived from an EMBL/GenBank/DDBJ whole genome shotgun (WGS) entry which is preliminary data.</text>
</comment>
<dbReference type="EC" id="2.5.1.61" evidence="8"/>
<dbReference type="STRING" id="320771.Cflav_PD1821"/>
<evidence type="ECO:0000256" key="8">
    <source>
        <dbReference type="HAMAP-Rule" id="MF_00260"/>
    </source>
</evidence>
<dbReference type="Pfam" id="PF03900">
    <property type="entry name" value="Porphobil_deamC"/>
    <property type="match status" value="1"/>
</dbReference>
<comment type="similarity">
    <text evidence="3 8">Belongs to the HMBS family.</text>
</comment>
<evidence type="ECO:0000256" key="3">
    <source>
        <dbReference type="ARBA" id="ARBA00005638"/>
    </source>
</evidence>
<dbReference type="InterPro" id="IPR022419">
    <property type="entry name" value="Porphobilin_deaminase_cofac_BS"/>
</dbReference>
<dbReference type="PROSITE" id="PS00533">
    <property type="entry name" value="PORPHOBILINOGEN_DEAM"/>
    <property type="match status" value="1"/>
</dbReference>
<evidence type="ECO:0000313" key="12">
    <source>
        <dbReference type="Proteomes" id="UP000003688"/>
    </source>
</evidence>
<dbReference type="SUPFAM" id="SSF53850">
    <property type="entry name" value="Periplasmic binding protein-like II"/>
    <property type="match status" value="1"/>
</dbReference>
<keyword evidence="5 8" id="KW-0808">Transferase</keyword>
<dbReference type="GO" id="GO:0004418">
    <property type="term" value="F:hydroxymethylbilane synthase activity"/>
    <property type="evidence" value="ECO:0007669"/>
    <property type="project" value="UniProtKB-UniRule"/>
</dbReference>
<dbReference type="Pfam" id="PF01379">
    <property type="entry name" value="Porphobil_deam"/>
    <property type="match status" value="1"/>
</dbReference>
<dbReference type="PIRSF" id="PIRSF001438">
    <property type="entry name" value="4pyrrol_synth_OHMeBilane_synth"/>
    <property type="match status" value="1"/>
</dbReference>
<comment type="function">
    <text evidence="1 8">Tetrapolymerization of the monopyrrole PBG into the hydroxymethylbilane pre-uroporphyrinogen in several discrete steps.</text>
</comment>
<name>B9XN63_PEDPL</name>
<evidence type="ECO:0000256" key="4">
    <source>
        <dbReference type="ARBA" id="ARBA00011245"/>
    </source>
</evidence>
<accession>B9XN63</accession>
<evidence type="ECO:0000256" key="1">
    <source>
        <dbReference type="ARBA" id="ARBA00002869"/>
    </source>
</evidence>
<dbReference type="InterPro" id="IPR036803">
    <property type="entry name" value="Porphobilinogen_deaminase_C_sf"/>
</dbReference>
<keyword evidence="12" id="KW-1185">Reference proteome</keyword>
<evidence type="ECO:0000313" key="11">
    <source>
        <dbReference type="EMBL" id="EEF58725.1"/>
    </source>
</evidence>
<dbReference type="FunFam" id="3.40.190.10:FF:000086">
    <property type="entry name" value="Probable porphobilinogen deaminase"/>
    <property type="match status" value="1"/>
</dbReference>
<proteinExistence type="inferred from homology"/>
<dbReference type="SUPFAM" id="SSF54782">
    <property type="entry name" value="Porphobilinogen deaminase (hydroxymethylbilane synthase), C-terminal domain"/>
    <property type="match status" value="1"/>
</dbReference>
<feature type="modified residue" description="S-(dipyrrolylmethanemethyl)cysteine" evidence="8">
    <location>
        <position position="281"/>
    </location>
</feature>
<evidence type="ECO:0000259" key="9">
    <source>
        <dbReference type="Pfam" id="PF01379"/>
    </source>
</evidence>
<dbReference type="PANTHER" id="PTHR11557">
    <property type="entry name" value="PORPHOBILINOGEN DEAMINASE"/>
    <property type="match status" value="1"/>
</dbReference>
<dbReference type="AlphaFoldDB" id="B9XN63"/>
<reference evidence="11 12" key="1">
    <citation type="journal article" date="2011" name="J. Bacteriol.">
        <title>Genome sequence of 'Pedosphaera parvula' Ellin514, an aerobic Verrucomicrobial isolate from pasture soil.</title>
        <authorList>
            <person name="Kant R."/>
            <person name="van Passel M.W."/>
            <person name="Sangwan P."/>
            <person name="Palva A."/>
            <person name="Lucas S."/>
            <person name="Copeland A."/>
            <person name="Lapidus A."/>
            <person name="Glavina Del Rio T."/>
            <person name="Dalin E."/>
            <person name="Tice H."/>
            <person name="Bruce D."/>
            <person name="Goodwin L."/>
            <person name="Pitluck S."/>
            <person name="Chertkov O."/>
            <person name="Larimer F.W."/>
            <person name="Land M.L."/>
            <person name="Hauser L."/>
            <person name="Brettin T.S."/>
            <person name="Detter J.C."/>
            <person name="Han S."/>
            <person name="de Vos W.M."/>
            <person name="Janssen P.H."/>
            <person name="Smidt H."/>
        </authorList>
    </citation>
    <scope>NUCLEOTIDE SEQUENCE [LARGE SCALE GENOMIC DNA]</scope>
    <source>
        <strain evidence="11 12">Ellin514</strain>
    </source>
</reference>
<sequence length="332" mass="35421" precursor="true">MSSENNKPIFIATRGSALALAQANAVLSQCRSAFPKLDIELKIIKTTGDKLQKASLAKEGESLPKGLFTKELEVALLNGDADIAVHSLKDLPTELPTGLILGAVSKRADVRDVLVYRDAEYLRSQPGKSNRRGFTPKLAIKDFPPGATVATSSTRRKAQLLAQRGDLNVVEIRGNVATRLEKLANQPELDATVLAAAGLERLNFKITAEGKLAGEGIPEGLLATILDFDVMLPCVGQAALGMEIRENDARIQEICDRLNHPETHACVLAERSFLSGMGGGCQSPVAAYAEIAGDQLQMRAASFRETSARRAVGGKSINEAVALGQELAAKLK</sequence>
<dbReference type="InterPro" id="IPR000860">
    <property type="entry name" value="HemC"/>
</dbReference>
<comment type="subunit">
    <text evidence="4 8">Monomer.</text>
</comment>
<dbReference type="Gene3D" id="3.40.190.10">
    <property type="entry name" value="Periplasmic binding protein-like II"/>
    <property type="match status" value="2"/>
</dbReference>
<dbReference type="RefSeq" id="WP_007417250.1">
    <property type="nucleotide sequence ID" value="NZ_ABOX02000038.1"/>
</dbReference>
<dbReference type="EMBL" id="ABOX02000038">
    <property type="protein sequence ID" value="EEF58725.1"/>
    <property type="molecule type" value="Genomic_DNA"/>
</dbReference>
<evidence type="ECO:0000256" key="2">
    <source>
        <dbReference type="ARBA" id="ARBA00004735"/>
    </source>
</evidence>
<dbReference type="GO" id="GO:0005737">
    <property type="term" value="C:cytoplasm"/>
    <property type="evidence" value="ECO:0007669"/>
    <property type="project" value="TreeGrafter"/>
</dbReference>
<dbReference type="GO" id="GO:0006782">
    <property type="term" value="P:protoporphyrinogen IX biosynthetic process"/>
    <property type="evidence" value="ECO:0007669"/>
    <property type="project" value="UniProtKB-UniRule"/>
</dbReference>
<evidence type="ECO:0000256" key="6">
    <source>
        <dbReference type="ARBA" id="ARBA00023244"/>
    </source>
</evidence>
<comment type="cofactor">
    <cofactor evidence="8">
        <name>dipyrromethane</name>
        <dbReference type="ChEBI" id="CHEBI:60342"/>
    </cofactor>
    <text evidence="8">Binds 1 dipyrromethane group covalently.</text>
</comment>
<evidence type="ECO:0000256" key="7">
    <source>
        <dbReference type="ARBA" id="ARBA00048169"/>
    </source>
</evidence>